<evidence type="ECO:0000256" key="2">
    <source>
        <dbReference type="ARBA" id="ARBA00022801"/>
    </source>
</evidence>
<dbReference type="InterPro" id="IPR036705">
    <property type="entry name" value="Ribosyl_crysJ1_sf"/>
</dbReference>
<dbReference type="EMBL" id="JADPRT010000016">
    <property type="protein sequence ID" value="MBF9072340.1"/>
    <property type="molecule type" value="Genomic_DNA"/>
</dbReference>
<accession>A0A931B6X6</accession>
<name>A0A931B6X6_9ACTN</name>
<dbReference type="PANTHER" id="PTHR16222:SF24">
    <property type="entry name" value="ADP-RIBOSYLHYDROLASE ARH3"/>
    <property type="match status" value="1"/>
</dbReference>
<keyword evidence="5" id="KW-1185">Reference proteome</keyword>
<evidence type="ECO:0000256" key="3">
    <source>
        <dbReference type="PIRSR" id="PIRSR605502-1"/>
    </source>
</evidence>
<sequence>MAAYLARSERIRGCLVGGAVGDSLGWPVEFQRLEAILAAHGEDGVTELPRSTGGDRLAEVTDDTQMTLFTAEALLWTGGRLSEVRAAAHAAYQRWLRTQRLPGPEGEQTAGLLGEPWLYASRAPGNACMSGLRDHPELPEVVELGRVGVVNSNSKGCGTVMRSAPFGLVGVGPEEAFRLSAEAAQLTHGHPTGYVAAGAFAALVDRLVSGEEPSAAVAETIKQAASAPLGAGTETVEALERAVRWAAEGNADFETVERVGLGWIAEECLAIAVHCLLAAPADPRRALTLSVTHSGDSDSTGAVCGNLLGAAYGLSALPQDWAAGVEGVPTLLRSADLLGALRLA</sequence>
<feature type="binding site" evidence="3">
    <location>
        <position position="62"/>
    </location>
    <ligand>
        <name>Mg(2+)</name>
        <dbReference type="ChEBI" id="CHEBI:18420"/>
        <label>1</label>
    </ligand>
</feature>
<dbReference type="Gene3D" id="1.10.4080.10">
    <property type="entry name" value="ADP-ribosylation/Crystallin J1"/>
    <property type="match status" value="1"/>
</dbReference>
<dbReference type="Proteomes" id="UP000657385">
    <property type="component" value="Unassembled WGS sequence"/>
</dbReference>
<evidence type="ECO:0000313" key="5">
    <source>
        <dbReference type="Proteomes" id="UP000657385"/>
    </source>
</evidence>
<keyword evidence="3" id="KW-0460">Magnesium</keyword>
<dbReference type="AlphaFoldDB" id="A0A931B6X6"/>
<comment type="cofactor">
    <cofactor evidence="3">
        <name>Mg(2+)</name>
        <dbReference type="ChEBI" id="CHEBI:18420"/>
    </cofactor>
    <text evidence="3">Binds 2 magnesium ions per subunit.</text>
</comment>
<dbReference type="PANTHER" id="PTHR16222">
    <property type="entry name" value="ADP-RIBOSYLGLYCOHYDROLASE"/>
    <property type="match status" value="1"/>
</dbReference>
<dbReference type="Pfam" id="PF03747">
    <property type="entry name" value="ADP_ribosyl_GH"/>
    <property type="match status" value="1"/>
</dbReference>
<evidence type="ECO:0000313" key="4">
    <source>
        <dbReference type="EMBL" id="MBF9072340.1"/>
    </source>
</evidence>
<feature type="binding site" evidence="3">
    <location>
        <position position="298"/>
    </location>
    <ligand>
        <name>Mg(2+)</name>
        <dbReference type="ChEBI" id="CHEBI:18420"/>
        <label>1</label>
    </ligand>
</feature>
<keyword evidence="2" id="KW-0378">Hydrolase</keyword>
<reference evidence="4" key="1">
    <citation type="submission" date="2020-11" db="EMBL/GenBank/DDBJ databases">
        <title>Isolation and identification of active actinomycetes.</title>
        <authorList>
            <person name="Yu B."/>
        </authorList>
    </citation>
    <scope>NUCLEOTIDE SEQUENCE</scope>
    <source>
        <strain evidence="4">NEAU-YB345</strain>
    </source>
</reference>
<dbReference type="InterPro" id="IPR005502">
    <property type="entry name" value="Ribosyl_crysJ1"/>
</dbReference>
<comment type="similarity">
    <text evidence="1">Belongs to the ADP-ribosylglycohydrolase family.</text>
</comment>
<evidence type="ECO:0000256" key="1">
    <source>
        <dbReference type="ARBA" id="ARBA00010702"/>
    </source>
</evidence>
<gene>
    <name evidence="4" type="ORF">I2501_30380</name>
</gene>
<dbReference type="GO" id="GO:0046872">
    <property type="term" value="F:metal ion binding"/>
    <property type="evidence" value="ECO:0007669"/>
    <property type="project" value="UniProtKB-KW"/>
</dbReference>
<comment type="caution">
    <text evidence="4">The sequence shown here is derived from an EMBL/GenBank/DDBJ whole genome shotgun (WGS) entry which is preliminary data.</text>
</comment>
<organism evidence="4 5">
    <name type="scientific">Streptacidiphilus fuscans</name>
    <dbReference type="NCBI Taxonomy" id="2789292"/>
    <lineage>
        <taxon>Bacteria</taxon>
        <taxon>Bacillati</taxon>
        <taxon>Actinomycetota</taxon>
        <taxon>Actinomycetes</taxon>
        <taxon>Kitasatosporales</taxon>
        <taxon>Streptomycetaceae</taxon>
        <taxon>Streptacidiphilus</taxon>
    </lineage>
</organism>
<dbReference type="SUPFAM" id="SSF101478">
    <property type="entry name" value="ADP-ribosylglycohydrolase"/>
    <property type="match status" value="1"/>
</dbReference>
<feature type="binding site" evidence="3">
    <location>
        <position position="61"/>
    </location>
    <ligand>
        <name>Mg(2+)</name>
        <dbReference type="ChEBI" id="CHEBI:18420"/>
        <label>1</label>
    </ligand>
</feature>
<protein>
    <submittedName>
        <fullName evidence="4">ADP-ribosylglycohydrolase family protein</fullName>
    </submittedName>
</protein>
<keyword evidence="3" id="KW-0479">Metal-binding</keyword>
<proteinExistence type="inferred from homology"/>
<feature type="binding site" evidence="3">
    <location>
        <position position="296"/>
    </location>
    <ligand>
        <name>Mg(2+)</name>
        <dbReference type="ChEBI" id="CHEBI:18420"/>
        <label>1</label>
    </ligand>
</feature>
<feature type="binding site" evidence="3">
    <location>
        <position position="63"/>
    </location>
    <ligand>
        <name>Mg(2+)</name>
        <dbReference type="ChEBI" id="CHEBI:18420"/>
        <label>1</label>
    </ligand>
</feature>
<dbReference type="GO" id="GO:0016787">
    <property type="term" value="F:hydrolase activity"/>
    <property type="evidence" value="ECO:0007669"/>
    <property type="project" value="UniProtKB-KW"/>
</dbReference>
<feature type="binding site" evidence="3">
    <location>
        <position position="299"/>
    </location>
    <ligand>
        <name>Mg(2+)</name>
        <dbReference type="ChEBI" id="CHEBI:18420"/>
        <label>1</label>
    </ligand>
</feature>
<dbReference type="InterPro" id="IPR050792">
    <property type="entry name" value="ADP-ribosylglycohydrolase"/>
</dbReference>